<name>A0A5A7VIP8_CUCMM</name>
<evidence type="ECO:0000313" key="2">
    <source>
        <dbReference type="EMBL" id="TYK01436.1"/>
    </source>
</evidence>
<gene>
    <name evidence="2" type="ORF">E5676_scaffold772G00210</name>
    <name evidence="1" type="ORF">E6C27_scaffold90G001000</name>
</gene>
<dbReference type="Proteomes" id="UP000321393">
    <property type="component" value="Unassembled WGS sequence"/>
</dbReference>
<evidence type="ECO:0000313" key="3">
    <source>
        <dbReference type="Proteomes" id="UP000321393"/>
    </source>
</evidence>
<evidence type="ECO:0000313" key="1">
    <source>
        <dbReference type="EMBL" id="KAA0065645.1"/>
    </source>
</evidence>
<reference evidence="3 4" key="1">
    <citation type="submission" date="2019-08" db="EMBL/GenBank/DDBJ databases">
        <title>Draft genome sequences of two oriental melons (Cucumis melo L. var makuwa).</title>
        <authorList>
            <person name="Kwon S.-Y."/>
        </authorList>
    </citation>
    <scope>NUCLEOTIDE SEQUENCE [LARGE SCALE GENOMIC DNA]</scope>
    <source>
        <strain evidence="4">cv. Chang Bougi</strain>
        <strain evidence="3">cv. SW 3</strain>
        <tissue evidence="1">Leaf</tissue>
    </source>
</reference>
<organism evidence="1 3">
    <name type="scientific">Cucumis melo var. makuwa</name>
    <name type="common">Oriental melon</name>
    <dbReference type="NCBI Taxonomy" id="1194695"/>
    <lineage>
        <taxon>Eukaryota</taxon>
        <taxon>Viridiplantae</taxon>
        <taxon>Streptophyta</taxon>
        <taxon>Embryophyta</taxon>
        <taxon>Tracheophyta</taxon>
        <taxon>Spermatophyta</taxon>
        <taxon>Magnoliopsida</taxon>
        <taxon>eudicotyledons</taxon>
        <taxon>Gunneridae</taxon>
        <taxon>Pentapetalae</taxon>
        <taxon>rosids</taxon>
        <taxon>fabids</taxon>
        <taxon>Cucurbitales</taxon>
        <taxon>Cucurbitaceae</taxon>
        <taxon>Benincaseae</taxon>
        <taxon>Cucumis</taxon>
    </lineage>
</organism>
<dbReference type="EMBL" id="SSTD01016199">
    <property type="protein sequence ID" value="TYK01436.1"/>
    <property type="molecule type" value="Genomic_DNA"/>
</dbReference>
<dbReference type="AlphaFoldDB" id="A0A5A7VIP8"/>
<proteinExistence type="predicted"/>
<comment type="caution">
    <text evidence="1">The sequence shown here is derived from an EMBL/GenBank/DDBJ whole genome shotgun (WGS) entry which is preliminary data.</text>
</comment>
<dbReference type="PANTHER" id="PTHR46250:SF15">
    <property type="entry name" value="OS01G0523800 PROTEIN"/>
    <property type="match status" value="1"/>
</dbReference>
<dbReference type="OrthoDB" id="2430314at2759"/>
<dbReference type="EMBL" id="SSTE01001308">
    <property type="protein sequence ID" value="KAA0065645.1"/>
    <property type="molecule type" value="Genomic_DNA"/>
</dbReference>
<evidence type="ECO:0000313" key="4">
    <source>
        <dbReference type="Proteomes" id="UP000321947"/>
    </source>
</evidence>
<accession>A0A5A7VIP8</accession>
<sequence>MHQSTMENCLGELDETYIKVNVPQTVHPRVDGQSFAASPTTPCKLNVAQFYHFVTCPETCLDERGGGDPRGCLVELVFANGWKSNNDMFKLGYLAQLVHLAMKCLMNKPFPYYDKLSYLFGKDRAMGGRMETFVDVGSNDASGYKRFPPKDGINMDIPTMIGSSGSKRKRRGHNVKFVDVIRDVMEYANDQLRAIAEWPKLAL</sequence>
<protein>
    <submittedName>
        <fullName evidence="1">Retrotransposon protein</fullName>
    </submittedName>
</protein>
<dbReference type="Proteomes" id="UP000321947">
    <property type="component" value="Unassembled WGS sequence"/>
</dbReference>
<dbReference type="PANTHER" id="PTHR46250">
    <property type="entry name" value="MYB/SANT-LIKE DNA-BINDING DOMAIN PROTEIN-RELATED"/>
    <property type="match status" value="1"/>
</dbReference>